<dbReference type="Gene3D" id="1.10.10.10">
    <property type="entry name" value="Winged helix-like DNA-binding domain superfamily/Winged helix DNA-binding domain"/>
    <property type="match status" value="1"/>
</dbReference>
<evidence type="ECO:0000256" key="1">
    <source>
        <dbReference type="ARBA" id="ARBA00004123"/>
    </source>
</evidence>
<feature type="coiled-coil region" evidence="5">
    <location>
        <begin position="261"/>
        <end position="288"/>
    </location>
</feature>
<proteinExistence type="inferred from homology"/>
<keyword evidence="8" id="KW-1185">Reference proteome</keyword>
<evidence type="ECO:0000256" key="3">
    <source>
        <dbReference type="ARBA" id="ARBA00023242"/>
    </source>
</evidence>
<dbReference type="Proteomes" id="UP001054902">
    <property type="component" value="Unassembled WGS sequence"/>
</dbReference>
<protein>
    <recommendedName>
        <fullName evidence="6">HSF-type DNA-binding domain-containing protein</fullName>
    </recommendedName>
</protein>
<name>A0AAD3CX40_9STRA</name>
<evidence type="ECO:0000313" key="7">
    <source>
        <dbReference type="EMBL" id="GFH52199.1"/>
    </source>
</evidence>
<dbReference type="EMBL" id="BLLK01000045">
    <property type="protein sequence ID" value="GFH52199.1"/>
    <property type="molecule type" value="Genomic_DNA"/>
</dbReference>
<evidence type="ECO:0000256" key="5">
    <source>
        <dbReference type="SAM" id="Coils"/>
    </source>
</evidence>
<dbReference type="SMART" id="SM00415">
    <property type="entry name" value="HSF"/>
    <property type="match status" value="1"/>
</dbReference>
<evidence type="ECO:0000256" key="2">
    <source>
        <dbReference type="ARBA" id="ARBA00023125"/>
    </source>
</evidence>
<keyword evidence="3" id="KW-0539">Nucleus</keyword>
<feature type="domain" description="HSF-type DNA-binding" evidence="6">
    <location>
        <begin position="47"/>
        <end position="144"/>
    </location>
</feature>
<gene>
    <name evidence="7" type="ORF">CTEN210_08675</name>
</gene>
<organism evidence="7 8">
    <name type="scientific">Chaetoceros tenuissimus</name>
    <dbReference type="NCBI Taxonomy" id="426638"/>
    <lineage>
        <taxon>Eukaryota</taxon>
        <taxon>Sar</taxon>
        <taxon>Stramenopiles</taxon>
        <taxon>Ochrophyta</taxon>
        <taxon>Bacillariophyta</taxon>
        <taxon>Coscinodiscophyceae</taxon>
        <taxon>Chaetocerotophycidae</taxon>
        <taxon>Chaetocerotales</taxon>
        <taxon>Chaetocerotaceae</taxon>
        <taxon>Chaetoceros</taxon>
    </lineage>
</organism>
<accession>A0AAD3CX40</accession>
<dbReference type="AlphaFoldDB" id="A0AAD3CX40"/>
<dbReference type="PANTHER" id="PTHR10015:SF206">
    <property type="entry name" value="HSF-TYPE DNA-BINDING DOMAIN-CONTAINING PROTEIN"/>
    <property type="match status" value="1"/>
</dbReference>
<evidence type="ECO:0000259" key="6">
    <source>
        <dbReference type="SMART" id="SM00415"/>
    </source>
</evidence>
<dbReference type="GO" id="GO:0043565">
    <property type="term" value="F:sequence-specific DNA binding"/>
    <property type="evidence" value="ECO:0007669"/>
    <property type="project" value="InterPro"/>
</dbReference>
<dbReference type="InterPro" id="IPR036388">
    <property type="entry name" value="WH-like_DNA-bd_sf"/>
</dbReference>
<dbReference type="SUPFAM" id="SSF46785">
    <property type="entry name" value="Winged helix' DNA-binding domain"/>
    <property type="match status" value="1"/>
</dbReference>
<comment type="subcellular location">
    <subcellularLocation>
        <location evidence="1">Nucleus</location>
    </subcellularLocation>
</comment>
<dbReference type="Pfam" id="PF00447">
    <property type="entry name" value="HSF_DNA-bind"/>
    <property type="match status" value="1"/>
</dbReference>
<dbReference type="PANTHER" id="PTHR10015">
    <property type="entry name" value="HEAT SHOCK TRANSCRIPTION FACTOR"/>
    <property type="match status" value="1"/>
</dbReference>
<reference evidence="7 8" key="1">
    <citation type="journal article" date="2021" name="Sci. Rep.">
        <title>The genome of the diatom Chaetoceros tenuissimus carries an ancient integrated fragment of an extant virus.</title>
        <authorList>
            <person name="Hongo Y."/>
            <person name="Kimura K."/>
            <person name="Takaki Y."/>
            <person name="Yoshida Y."/>
            <person name="Baba S."/>
            <person name="Kobayashi G."/>
            <person name="Nagasaki K."/>
            <person name="Hano T."/>
            <person name="Tomaru Y."/>
        </authorList>
    </citation>
    <scope>NUCLEOTIDE SEQUENCE [LARGE SCALE GENOMIC DNA]</scope>
    <source>
        <strain evidence="7 8">NIES-3715</strain>
    </source>
</reference>
<keyword evidence="5" id="KW-0175">Coiled coil</keyword>
<comment type="similarity">
    <text evidence="4">Belongs to the HSF family.</text>
</comment>
<dbReference type="GO" id="GO:0003700">
    <property type="term" value="F:DNA-binding transcription factor activity"/>
    <property type="evidence" value="ECO:0007669"/>
    <property type="project" value="InterPro"/>
</dbReference>
<comment type="caution">
    <text evidence="7">The sequence shown here is derived from an EMBL/GenBank/DDBJ whole genome shotgun (WGS) entry which is preliminary data.</text>
</comment>
<dbReference type="GO" id="GO:0005634">
    <property type="term" value="C:nucleus"/>
    <property type="evidence" value="ECO:0007669"/>
    <property type="project" value="UniProtKB-SubCell"/>
</dbReference>
<dbReference type="InterPro" id="IPR036390">
    <property type="entry name" value="WH_DNA-bd_sf"/>
</dbReference>
<sequence length="292" mass="33359">MNVHCAPKTQLEMNAAAALAGLAGSPTPSTESMKGFLQLEKEMFGQNEVSFPMRLMSVLDSHNFDDILCWSADGKAFTINKQEEFESIILPKCFNLLKFSSFLRKLYRWGFSKSKAHATRDNRAYSNTSFTRGDPKSCMDITTCTYTSGTAAAKEEHFRILAASQKEERINFEPSLQKSYMLQLPQQRKHEILFKLQRNRGVAPQAPLALNRMQQKFKSFPTAAPVPNRVSATNPALSLAFQKSRRRHEEIMSAAFNNLAMQRARQELVRQRRKNALLSMELMRLKQKNSRR</sequence>
<keyword evidence="2" id="KW-0238">DNA-binding</keyword>
<evidence type="ECO:0000313" key="8">
    <source>
        <dbReference type="Proteomes" id="UP001054902"/>
    </source>
</evidence>
<evidence type="ECO:0000256" key="4">
    <source>
        <dbReference type="RuleBase" id="RU004020"/>
    </source>
</evidence>
<dbReference type="InterPro" id="IPR000232">
    <property type="entry name" value="HSF_DNA-bd"/>
</dbReference>